<dbReference type="AlphaFoldDB" id="A0A378R8U5"/>
<sequence length="47" mass="5343">MSDFITVLTLFKEGKFTMGEILIIGAVLWVAVFIYKLPEIIRAIKGR</sequence>
<dbReference type="EMBL" id="UGQE01000004">
    <property type="protein sequence ID" value="STZ14537.1"/>
    <property type="molecule type" value="Genomic_DNA"/>
</dbReference>
<protein>
    <submittedName>
        <fullName evidence="2">Uncharacterized protein</fullName>
    </submittedName>
</protein>
<organism evidence="2 3">
    <name type="scientific">Moraxella caviae</name>
    <dbReference type="NCBI Taxonomy" id="34060"/>
    <lineage>
        <taxon>Bacteria</taxon>
        <taxon>Pseudomonadati</taxon>
        <taxon>Pseudomonadota</taxon>
        <taxon>Gammaproteobacteria</taxon>
        <taxon>Moraxellales</taxon>
        <taxon>Moraxellaceae</taxon>
        <taxon>Moraxella</taxon>
    </lineage>
</organism>
<reference evidence="2 3" key="1">
    <citation type="submission" date="2018-06" db="EMBL/GenBank/DDBJ databases">
        <authorList>
            <consortium name="Pathogen Informatics"/>
            <person name="Doyle S."/>
        </authorList>
    </citation>
    <scope>NUCLEOTIDE SEQUENCE [LARGE SCALE GENOMIC DNA]</scope>
    <source>
        <strain evidence="2 3">NCTC10293</strain>
    </source>
</reference>
<gene>
    <name evidence="2" type="ORF">NCTC10293_02132</name>
</gene>
<evidence type="ECO:0000256" key="1">
    <source>
        <dbReference type="SAM" id="Phobius"/>
    </source>
</evidence>
<evidence type="ECO:0000313" key="2">
    <source>
        <dbReference type="EMBL" id="STZ14537.1"/>
    </source>
</evidence>
<dbReference type="RefSeq" id="WP_143821576.1">
    <property type="nucleotide sequence ID" value="NZ_CAACXO010000043.1"/>
</dbReference>
<dbReference type="Proteomes" id="UP000255279">
    <property type="component" value="Unassembled WGS sequence"/>
</dbReference>
<keyword evidence="1" id="KW-0472">Membrane</keyword>
<feature type="transmembrane region" description="Helical" evidence="1">
    <location>
        <begin position="16"/>
        <end position="37"/>
    </location>
</feature>
<evidence type="ECO:0000313" key="3">
    <source>
        <dbReference type="Proteomes" id="UP000255279"/>
    </source>
</evidence>
<keyword evidence="1" id="KW-0812">Transmembrane</keyword>
<accession>A0A378R8U5</accession>
<name>A0A378R8U5_9GAMM</name>
<keyword evidence="1" id="KW-1133">Transmembrane helix</keyword>
<proteinExistence type="predicted"/>